<evidence type="ECO:0000256" key="4">
    <source>
        <dbReference type="ARBA" id="ARBA00022553"/>
    </source>
</evidence>
<dbReference type="Gene3D" id="3.30.450.20">
    <property type="entry name" value="PAS domain"/>
    <property type="match status" value="5"/>
</dbReference>
<evidence type="ECO:0000256" key="6">
    <source>
        <dbReference type="ARBA" id="ARBA00022630"/>
    </source>
</evidence>
<feature type="domain" description="PAC" evidence="16">
    <location>
        <begin position="143"/>
        <end position="195"/>
    </location>
</feature>
<evidence type="ECO:0000256" key="9">
    <source>
        <dbReference type="ARBA" id="ARBA00022679"/>
    </source>
</evidence>
<keyword evidence="3" id="KW-0600">Photoreceptor protein</keyword>
<dbReference type="SUPFAM" id="SSF47598">
    <property type="entry name" value="Ribbon-helix-helix"/>
    <property type="match status" value="1"/>
</dbReference>
<evidence type="ECO:0000256" key="5">
    <source>
        <dbReference type="ARBA" id="ARBA00022606"/>
    </source>
</evidence>
<dbReference type="InterPro" id="IPR022789">
    <property type="entry name" value="ParD"/>
</dbReference>
<keyword evidence="8" id="KW-1277">Toxin-antitoxin system</keyword>
<dbReference type="Pfam" id="PF07536">
    <property type="entry name" value="HWE_HK"/>
    <property type="match status" value="1"/>
</dbReference>
<dbReference type="InterPro" id="IPR035965">
    <property type="entry name" value="PAS-like_dom_sf"/>
</dbReference>
<keyword evidence="9" id="KW-0808">Transferase</keyword>
<comment type="caution">
    <text evidence="17">The sequence shown here is derived from an EMBL/GenBank/DDBJ whole genome shotgun (WGS) entry which is preliminary data.</text>
</comment>
<dbReference type="SMART" id="SM00091">
    <property type="entry name" value="PAS"/>
    <property type="match status" value="5"/>
</dbReference>
<comment type="catalytic activity">
    <reaction evidence="1">
        <text>ATP + protein L-histidine = ADP + protein N-phospho-L-histidine.</text>
        <dbReference type="EC" id="2.7.13.3"/>
    </reaction>
</comment>
<organism evidence="17 18">
    <name type="scientific">Falsiroseomonas frigidaquae</name>
    <dbReference type="NCBI Taxonomy" id="487318"/>
    <lineage>
        <taxon>Bacteria</taxon>
        <taxon>Pseudomonadati</taxon>
        <taxon>Pseudomonadota</taxon>
        <taxon>Alphaproteobacteria</taxon>
        <taxon>Acetobacterales</taxon>
        <taxon>Roseomonadaceae</taxon>
        <taxon>Falsiroseomonas</taxon>
    </lineage>
</organism>
<evidence type="ECO:0000256" key="14">
    <source>
        <dbReference type="ARBA" id="ARBA00023170"/>
    </source>
</evidence>
<evidence type="ECO:0000256" key="12">
    <source>
        <dbReference type="ARBA" id="ARBA00022840"/>
    </source>
</evidence>
<dbReference type="InterPro" id="IPR052162">
    <property type="entry name" value="Sensor_kinase/Photoreceptor"/>
</dbReference>
<dbReference type="Pfam" id="PF13426">
    <property type="entry name" value="PAS_9"/>
    <property type="match status" value="1"/>
</dbReference>
<keyword evidence="13" id="KW-0157">Chromophore</keyword>
<dbReference type="Proteomes" id="UP000765160">
    <property type="component" value="Unassembled WGS sequence"/>
</dbReference>
<dbReference type="EMBL" id="JAAVTX010000002">
    <property type="protein sequence ID" value="NKE44095.1"/>
    <property type="molecule type" value="Genomic_DNA"/>
</dbReference>
<evidence type="ECO:0000256" key="7">
    <source>
        <dbReference type="ARBA" id="ARBA00022643"/>
    </source>
</evidence>
<dbReference type="NCBIfam" id="TIGR02606">
    <property type="entry name" value="antidote_CC2985"/>
    <property type="match status" value="1"/>
</dbReference>
<dbReference type="InterPro" id="IPR038296">
    <property type="entry name" value="ParD_sf"/>
</dbReference>
<dbReference type="EC" id="2.7.13.3" evidence="2"/>
<feature type="domain" description="PAS" evidence="15">
    <location>
        <begin position="196"/>
        <end position="242"/>
    </location>
</feature>
<evidence type="ECO:0000259" key="16">
    <source>
        <dbReference type="PROSITE" id="PS50113"/>
    </source>
</evidence>
<proteinExistence type="predicted"/>
<keyword evidence="4" id="KW-0597">Phosphoprotein</keyword>
<feature type="domain" description="PAC" evidence="16">
    <location>
        <begin position="651"/>
        <end position="704"/>
    </location>
</feature>
<evidence type="ECO:0000256" key="8">
    <source>
        <dbReference type="ARBA" id="ARBA00022649"/>
    </source>
</evidence>
<dbReference type="Gene3D" id="2.10.70.100">
    <property type="match status" value="1"/>
</dbReference>
<evidence type="ECO:0000259" key="15">
    <source>
        <dbReference type="PROSITE" id="PS50112"/>
    </source>
</evidence>
<evidence type="ECO:0000256" key="3">
    <source>
        <dbReference type="ARBA" id="ARBA00022543"/>
    </source>
</evidence>
<dbReference type="PROSITE" id="PS50113">
    <property type="entry name" value="PAC"/>
    <property type="match status" value="3"/>
</dbReference>
<dbReference type="Gene3D" id="6.10.10.120">
    <property type="entry name" value="Antitoxin ParD1-like"/>
    <property type="match status" value="1"/>
</dbReference>
<dbReference type="SMART" id="SM00911">
    <property type="entry name" value="HWE_HK"/>
    <property type="match status" value="1"/>
</dbReference>
<dbReference type="Pfam" id="PF03693">
    <property type="entry name" value="ParD_antitoxin"/>
    <property type="match status" value="1"/>
</dbReference>
<keyword evidence="7" id="KW-0288">FMN</keyword>
<evidence type="ECO:0000256" key="11">
    <source>
        <dbReference type="ARBA" id="ARBA00022777"/>
    </source>
</evidence>
<keyword evidence="12" id="KW-0067">ATP-binding</keyword>
<name>A0ABX1EU04_9PROT</name>
<keyword evidence="11" id="KW-0418">Kinase</keyword>
<dbReference type="PROSITE" id="PS50112">
    <property type="entry name" value="PAS"/>
    <property type="match status" value="2"/>
</dbReference>
<keyword evidence="10" id="KW-0547">Nucleotide-binding</keyword>
<sequence length="895" mass="97739">MVTRRTRNVSLTTQLDAFIDARVASGRFRSSSEVVRAALRLLAEAEDGRSGPPPNSAPPLPAPRFARPHEDALFLEVAEDAPAMLWIGDDQGSCVFLNRALRDFWGVAADGLATFAWSQILHPEDVAAVGGPFAAGMRDQAPFVAEGRYRHAAGGYRLLRTEAKPRFGTDGRFLGMVGINIDVTDIRHAEAARREGEDRLRDLVATLDLAAVLVRDLDGTIRFWSAGCERLYGWTAAEAEGRLVHTLLASRFPVPQAAVEAALLEEGQWQGDLRQLRRDGTPCIVAVQKSLRRNAAGRPVAVAESVTDVTTLRQTATDLRVSEERLRLAQEAGGIGIFELDLASGRVDWSPEMFRLHDLDPATPPESLFAAWLERVHPEDRGLVEAQLAGLMAETGPMQVEFRITLPDAGTRWILARGVMVRDEVGQPLRVHGVNMDISDLRHAEAKARESEAQHRALFDAAPFAIIVIDPATHDILDVNQRACDDYGYSRAEFLRLAIGDIDTMVDPEAMRARGRQGRLSNGAQEFEAEHRLRNGAIRDVLVRVVGVEVGGRNMTYGAHIDITDRKRVTTALRASEARLRLALEAAGFGTWEYDIRRDRGARKGLFANDFPGVPAKDFTLATWLSPVHPDDRPMVEARLRAVLERRSAGYEAEFRVPRPEGGWRWMASRGAVVETDPHGEPLTLAGIARDITESRQVAERQALLAREVDHRAKNVLAVVQAALRLTKAADLPSYIRAIEGRVAALARTQTLLAENQWNGAMLGLLLQGEIAPFAGDQRATLEGPAVALTPALAQALAMAIHELATNAVKHGALSTLSGRVRVAWHVTGDAPGRLHLEWSETGGPTLDGAPARRGFGSRVLEATLCGQLGGQVSLDWRAEGLVCRIAVPLARRGD</sequence>
<keyword evidence="5" id="KW-0716">Sensory transduction</keyword>
<evidence type="ECO:0000256" key="1">
    <source>
        <dbReference type="ARBA" id="ARBA00000085"/>
    </source>
</evidence>
<dbReference type="InterPro" id="IPR000014">
    <property type="entry name" value="PAS"/>
</dbReference>
<evidence type="ECO:0000256" key="13">
    <source>
        <dbReference type="ARBA" id="ARBA00022991"/>
    </source>
</evidence>
<reference evidence="17 18" key="1">
    <citation type="submission" date="2020-03" db="EMBL/GenBank/DDBJ databases">
        <title>Roseomonas selenitidurans sp. nov. isolated from soil.</title>
        <authorList>
            <person name="Liu H."/>
        </authorList>
    </citation>
    <scope>NUCLEOTIDE SEQUENCE [LARGE SCALE GENOMIC DNA]</scope>
    <source>
        <strain evidence="17 18">JCM 15073</strain>
    </source>
</reference>
<dbReference type="InterPro" id="IPR013656">
    <property type="entry name" value="PAS_4"/>
</dbReference>
<feature type="domain" description="PAS" evidence="15">
    <location>
        <begin position="451"/>
        <end position="509"/>
    </location>
</feature>
<evidence type="ECO:0000256" key="10">
    <source>
        <dbReference type="ARBA" id="ARBA00022741"/>
    </source>
</evidence>
<dbReference type="SMART" id="SM00086">
    <property type="entry name" value="PAC"/>
    <property type="match status" value="5"/>
</dbReference>
<dbReference type="InterPro" id="IPR010985">
    <property type="entry name" value="Ribbon_hlx_hlx"/>
</dbReference>
<keyword evidence="6" id="KW-0285">Flavoprotein</keyword>
<dbReference type="InterPro" id="IPR013655">
    <property type="entry name" value="PAS_fold_3"/>
</dbReference>
<evidence type="ECO:0000313" key="17">
    <source>
        <dbReference type="EMBL" id="NKE44095.1"/>
    </source>
</evidence>
<dbReference type="InterPro" id="IPR000700">
    <property type="entry name" value="PAS-assoc_C"/>
</dbReference>
<dbReference type="PANTHER" id="PTHR43304">
    <property type="entry name" value="PHYTOCHROME-LIKE PROTEIN CPH1"/>
    <property type="match status" value="1"/>
</dbReference>
<keyword evidence="14" id="KW-0675">Receptor</keyword>
<dbReference type="CDD" id="cd22231">
    <property type="entry name" value="RHH_NikR_HicB-like"/>
    <property type="match status" value="1"/>
</dbReference>
<dbReference type="PANTHER" id="PTHR43304:SF1">
    <property type="entry name" value="PAC DOMAIN-CONTAINING PROTEIN"/>
    <property type="match status" value="1"/>
</dbReference>
<dbReference type="RefSeq" id="WP_168047781.1">
    <property type="nucleotide sequence ID" value="NZ_JAATJR010000002.1"/>
</dbReference>
<gene>
    <name evidence="17" type="ORF">HB662_04865</name>
</gene>
<dbReference type="CDD" id="cd00130">
    <property type="entry name" value="PAS"/>
    <property type="match status" value="5"/>
</dbReference>
<accession>A0ABX1EU04</accession>
<dbReference type="InterPro" id="IPR001610">
    <property type="entry name" value="PAC"/>
</dbReference>
<feature type="domain" description="PAC" evidence="16">
    <location>
        <begin position="398"/>
        <end position="450"/>
    </location>
</feature>
<keyword evidence="18" id="KW-1185">Reference proteome</keyword>
<dbReference type="Pfam" id="PF08448">
    <property type="entry name" value="PAS_4"/>
    <property type="match status" value="1"/>
</dbReference>
<dbReference type="Pfam" id="PF08447">
    <property type="entry name" value="PAS_3"/>
    <property type="match status" value="3"/>
</dbReference>
<dbReference type="InterPro" id="IPR036890">
    <property type="entry name" value="HATPase_C_sf"/>
</dbReference>
<dbReference type="InterPro" id="IPR011102">
    <property type="entry name" value="Sig_transdc_His_kinase_HWE"/>
</dbReference>
<protein>
    <recommendedName>
        <fullName evidence="2">histidine kinase</fullName>
        <ecNumber evidence="2">2.7.13.3</ecNumber>
    </recommendedName>
</protein>
<dbReference type="Gene3D" id="3.30.565.10">
    <property type="entry name" value="Histidine kinase-like ATPase, C-terminal domain"/>
    <property type="match status" value="1"/>
</dbReference>
<evidence type="ECO:0000313" key="18">
    <source>
        <dbReference type="Proteomes" id="UP000765160"/>
    </source>
</evidence>
<dbReference type="SUPFAM" id="SSF55785">
    <property type="entry name" value="PYP-like sensor domain (PAS domain)"/>
    <property type="match status" value="5"/>
</dbReference>
<evidence type="ECO:0000256" key="2">
    <source>
        <dbReference type="ARBA" id="ARBA00012438"/>
    </source>
</evidence>
<dbReference type="NCBIfam" id="TIGR00229">
    <property type="entry name" value="sensory_box"/>
    <property type="match status" value="4"/>
</dbReference>